<evidence type="ECO:0000256" key="3">
    <source>
        <dbReference type="ARBA" id="ARBA00023167"/>
    </source>
</evidence>
<dbReference type="Pfam" id="PF12710">
    <property type="entry name" value="HAD"/>
    <property type="match status" value="1"/>
</dbReference>
<evidence type="ECO:0000313" key="6">
    <source>
        <dbReference type="Proteomes" id="UP000317036"/>
    </source>
</evidence>
<dbReference type="Gene3D" id="3.90.1470.20">
    <property type="match status" value="1"/>
</dbReference>
<proteinExistence type="inferred from homology"/>
<dbReference type="InterPro" id="IPR036412">
    <property type="entry name" value="HAD-like_sf"/>
</dbReference>
<dbReference type="InterPro" id="IPR006384">
    <property type="entry name" value="HAD_hydro_PyrdxlP_Pase-like"/>
</dbReference>
<evidence type="ECO:0000256" key="4">
    <source>
        <dbReference type="HAMAP-Rule" id="MF_01680"/>
    </source>
</evidence>
<dbReference type="EMBL" id="VNJI01000013">
    <property type="protein sequence ID" value="TVY09567.1"/>
    <property type="molecule type" value="Genomic_DNA"/>
</dbReference>
<dbReference type="InterPro" id="IPR023214">
    <property type="entry name" value="HAD_sf"/>
</dbReference>
<dbReference type="InterPro" id="IPR050849">
    <property type="entry name" value="HAD-like_hydrolase_phosphatase"/>
</dbReference>
<keyword evidence="3 4" id="KW-0486">Methionine biosynthesis</keyword>
<dbReference type="NCBIfam" id="TIGR01488">
    <property type="entry name" value="HAD-SF-IB"/>
    <property type="match status" value="1"/>
</dbReference>
<dbReference type="SUPFAM" id="SSF56784">
    <property type="entry name" value="HAD-like"/>
    <property type="match status" value="1"/>
</dbReference>
<dbReference type="UniPathway" id="UPA00904">
    <property type="reaction ID" value="UER00877"/>
</dbReference>
<accession>A0A559KBR1</accession>
<comment type="caution">
    <text evidence="5">The sequence shown here is derived from an EMBL/GenBank/DDBJ whole genome shotgun (WGS) entry which is preliminary data.</text>
</comment>
<dbReference type="PANTHER" id="PTHR28181">
    <property type="entry name" value="UPF0655 PROTEIN YCR015C"/>
    <property type="match status" value="1"/>
</dbReference>
<organism evidence="5 6">
    <name type="scientific">Paenibacillus cremeus</name>
    <dbReference type="NCBI Taxonomy" id="2163881"/>
    <lineage>
        <taxon>Bacteria</taxon>
        <taxon>Bacillati</taxon>
        <taxon>Bacillota</taxon>
        <taxon>Bacilli</taxon>
        <taxon>Bacillales</taxon>
        <taxon>Paenibacillaceae</taxon>
        <taxon>Paenibacillus</taxon>
    </lineage>
</organism>
<dbReference type="RefSeq" id="WP_144847114.1">
    <property type="nucleotide sequence ID" value="NZ_VNJI01000013.1"/>
</dbReference>
<dbReference type="GO" id="GO:0043716">
    <property type="term" value="F:2-hydroxy-3-keto-5-methylthiopentenyl-1-phosphate phosphatase activity"/>
    <property type="evidence" value="ECO:0007669"/>
    <property type="project" value="UniProtKB-UniRule"/>
</dbReference>
<keyword evidence="2 4" id="KW-0378">Hydrolase</keyword>
<dbReference type="PANTHER" id="PTHR28181:SF2">
    <property type="entry name" value="PHOSPHORIC MONOESTER HYDROLASE"/>
    <property type="match status" value="1"/>
</dbReference>
<dbReference type="CDD" id="cd07524">
    <property type="entry name" value="HAD_Pase"/>
    <property type="match status" value="1"/>
</dbReference>
<comment type="catalytic activity">
    <reaction evidence="4">
        <text>2-hydroxy-5-methylsulfanyl-3-oxopent-1-enyl phosphate + H2O = 1,2-dihydroxy-5-(methylsulfanyl)pent-1-en-3-one + phosphate</text>
        <dbReference type="Rhea" id="RHEA:14481"/>
        <dbReference type="ChEBI" id="CHEBI:15377"/>
        <dbReference type="ChEBI" id="CHEBI:43474"/>
        <dbReference type="ChEBI" id="CHEBI:49252"/>
        <dbReference type="ChEBI" id="CHEBI:59505"/>
        <dbReference type="EC" id="3.1.3.87"/>
    </reaction>
</comment>
<dbReference type="EC" id="3.1.3.87" evidence="4"/>
<dbReference type="HAMAP" id="MF_01680">
    <property type="entry name" value="Salvage_MtnX"/>
    <property type="match status" value="1"/>
</dbReference>
<gene>
    <name evidence="4" type="primary">mtnX</name>
    <name evidence="5" type="ORF">FPZ49_12565</name>
</gene>
<dbReference type="NCBIfam" id="NF007103">
    <property type="entry name" value="PRK09552.1"/>
    <property type="match status" value="1"/>
</dbReference>
<evidence type="ECO:0000313" key="5">
    <source>
        <dbReference type="EMBL" id="TVY09567.1"/>
    </source>
</evidence>
<name>A0A559KBR1_9BACL</name>
<dbReference type="GO" id="GO:0019509">
    <property type="term" value="P:L-methionine salvage from methylthioadenosine"/>
    <property type="evidence" value="ECO:0007669"/>
    <property type="project" value="UniProtKB-UniRule"/>
</dbReference>
<dbReference type="Proteomes" id="UP000317036">
    <property type="component" value="Unassembled WGS sequence"/>
</dbReference>
<evidence type="ECO:0000256" key="2">
    <source>
        <dbReference type="ARBA" id="ARBA00022801"/>
    </source>
</evidence>
<reference evidence="5 6" key="1">
    <citation type="submission" date="2019-07" db="EMBL/GenBank/DDBJ databases">
        <authorList>
            <person name="Kim J."/>
        </authorList>
    </citation>
    <scope>NUCLEOTIDE SEQUENCE [LARGE SCALE GENOMIC DNA]</scope>
    <source>
        <strain evidence="5 6">JC52</strain>
    </source>
</reference>
<keyword evidence="1 4" id="KW-0028">Amino-acid biosynthesis</keyword>
<comment type="function">
    <text evidence="4">Dephosphorylates 2-hydroxy-3-keto-5-methylthiopentenyl-1-phosphate (HK-MTPenyl-1-P) yielding 1,2-dihydroxy-3-keto-5-methylthiopentene (DHK-MTPene).</text>
</comment>
<dbReference type="Gene3D" id="3.40.50.1000">
    <property type="entry name" value="HAD superfamily/HAD-like"/>
    <property type="match status" value="1"/>
</dbReference>
<dbReference type="InterPro" id="IPR017718">
    <property type="entry name" value="HAD-SF_hydro_IB_MtnX"/>
</dbReference>
<evidence type="ECO:0000256" key="1">
    <source>
        <dbReference type="ARBA" id="ARBA00022605"/>
    </source>
</evidence>
<sequence>MSKQRVIFCDFDGTITVNDNIVAIMKHFQPPGWDELVNQVISKQISVQEGVGRMFALLPTSRKQEIVDYAIGNVTIRAGFQQLLDYCREEHIQFLVTSGGIDFFVYPVLSAFPIPKEHIYCNGSDFSGSQIEILWPHACDEHCTNHCGMCKTAIIRSYSADQYERILIGDSITDFAGAKLVDTVFARSHLIQLCEELKLNYYPFEDFHDVIKQLEEMKVK</sequence>
<protein>
    <recommendedName>
        <fullName evidence="4">2-hydroxy-3-keto-5-methylthiopentenyl-1-phosphate phosphatase</fullName>
        <shortName evidence="4">HK-MTPenyl-1-P phosphatase</shortName>
        <ecNumber evidence="4">3.1.3.87</ecNumber>
    </recommendedName>
</protein>
<keyword evidence="6" id="KW-1185">Reference proteome</keyword>
<comment type="pathway">
    <text evidence="4">Amino-acid biosynthesis; L-methionine biosynthesis via salvage pathway; L-methionine from S-methyl-5-thio-alpha-D-ribose 1-phosphate: step 4/6.</text>
</comment>
<dbReference type="OrthoDB" id="9804940at2"/>
<dbReference type="NCBIfam" id="TIGR01489">
    <property type="entry name" value="DKMTPPase-SF"/>
    <property type="match status" value="1"/>
</dbReference>
<dbReference type="AlphaFoldDB" id="A0A559KBR1"/>
<comment type="similarity">
    <text evidence="4">Belongs to the HAD-like hydrolase superfamily. MtnX family.</text>
</comment>